<keyword evidence="8 15" id="KW-0808">Transferase</keyword>
<evidence type="ECO:0000256" key="1">
    <source>
        <dbReference type="ARBA" id="ARBA00004413"/>
    </source>
</evidence>
<dbReference type="GO" id="GO:0004366">
    <property type="term" value="F:glycerol-3-phosphate O-acyltransferase activity"/>
    <property type="evidence" value="ECO:0007669"/>
    <property type="project" value="UniProtKB-EC"/>
</dbReference>
<gene>
    <name evidence="15" type="primary">plsB</name>
    <name evidence="15" type="ORF">HQ497_00890</name>
</gene>
<comment type="pathway">
    <text evidence="2">Phospholipid metabolism; CDP-diacylglycerol biosynthesis; CDP-diacylglycerol from sn-glycerol 3-phosphate: step 1/3.</text>
</comment>
<evidence type="ECO:0000256" key="3">
    <source>
        <dbReference type="ARBA" id="ARBA00005189"/>
    </source>
</evidence>
<dbReference type="EC" id="2.3.1.15" evidence="5"/>
<comment type="catalytic activity">
    <reaction evidence="13">
        <text>sn-glycerol 3-phosphate + an acyl-CoA = a 1-acyl-sn-glycero-3-phosphate + CoA</text>
        <dbReference type="Rhea" id="RHEA:15325"/>
        <dbReference type="ChEBI" id="CHEBI:57287"/>
        <dbReference type="ChEBI" id="CHEBI:57597"/>
        <dbReference type="ChEBI" id="CHEBI:57970"/>
        <dbReference type="ChEBI" id="CHEBI:58342"/>
        <dbReference type="EC" id="2.3.1.15"/>
    </reaction>
</comment>
<dbReference type="InterPro" id="IPR028354">
    <property type="entry name" value="GPAT_PlsB"/>
</dbReference>
<feature type="domain" description="Phospholipid/glycerol acyltransferase" evidence="14">
    <location>
        <begin position="95"/>
        <end position="222"/>
    </location>
</feature>
<keyword evidence="12 15" id="KW-0012">Acyltransferase</keyword>
<keyword evidence="10" id="KW-0444">Lipid biosynthesis</keyword>
<evidence type="ECO:0000256" key="2">
    <source>
        <dbReference type="ARBA" id="ARBA00004765"/>
    </source>
</evidence>
<protein>
    <recommendedName>
        <fullName evidence="6">Glycerol-3-phosphate acyltransferase</fullName>
        <ecNumber evidence="5">2.3.1.15</ecNumber>
    </recommendedName>
</protein>
<dbReference type="Pfam" id="PF01553">
    <property type="entry name" value="Acyltransferase"/>
    <property type="match status" value="1"/>
</dbReference>
<dbReference type="InterPro" id="IPR041728">
    <property type="entry name" value="GPAT/DHAPAT_LPLAT"/>
</dbReference>
<keyword evidence="10" id="KW-0594">Phospholipid biosynthesis</keyword>
<evidence type="ECO:0000256" key="13">
    <source>
        <dbReference type="ARBA" id="ARBA00048427"/>
    </source>
</evidence>
<evidence type="ECO:0000256" key="5">
    <source>
        <dbReference type="ARBA" id="ARBA00013113"/>
    </source>
</evidence>
<dbReference type="Proteomes" id="UP000754644">
    <property type="component" value="Unassembled WGS sequence"/>
</dbReference>
<evidence type="ECO:0000259" key="14">
    <source>
        <dbReference type="SMART" id="SM00563"/>
    </source>
</evidence>
<comment type="similarity">
    <text evidence="4">Belongs to the GPAT/DAPAT family.</text>
</comment>
<name>A0A972VUA4_9GAMM</name>
<dbReference type="PANTHER" id="PTHR12563:SF17">
    <property type="entry name" value="DIHYDROXYACETONE PHOSPHATE ACYLTRANSFERASE"/>
    <property type="match status" value="1"/>
</dbReference>
<organism evidence="15 16">
    <name type="scientific">SAR86 cluster bacterium</name>
    <dbReference type="NCBI Taxonomy" id="2030880"/>
    <lineage>
        <taxon>Bacteria</taxon>
        <taxon>Pseudomonadati</taxon>
        <taxon>Pseudomonadota</taxon>
        <taxon>Gammaproteobacteria</taxon>
        <taxon>SAR86 cluster</taxon>
    </lineage>
</organism>
<evidence type="ECO:0000256" key="8">
    <source>
        <dbReference type="ARBA" id="ARBA00022679"/>
    </source>
</evidence>
<dbReference type="AlphaFoldDB" id="A0A972VUA4"/>
<evidence type="ECO:0000313" key="16">
    <source>
        <dbReference type="Proteomes" id="UP000754644"/>
    </source>
</evidence>
<dbReference type="GO" id="GO:0008654">
    <property type="term" value="P:phospholipid biosynthetic process"/>
    <property type="evidence" value="ECO:0007669"/>
    <property type="project" value="UniProtKB-KW"/>
</dbReference>
<comment type="subcellular location">
    <subcellularLocation>
        <location evidence="1">Cell membrane</location>
        <topology evidence="1">Peripheral membrane protein</topology>
        <orientation evidence="1">Cytoplasmic side</orientation>
    </subcellularLocation>
</comment>
<comment type="caution">
    <text evidence="15">The sequence shown here is derived from an EMBL/GenBank/DDBJ whole genome shotgun (WGS) entry which is preliminary data.</text>
</comment>
<evidence type="ECO:0000256" key="7">
    <source>
        <dbReference type="ARBA" id="ARBA00022475"/>
    </source>
</evidence>
<accession>A0A972VUA4</accession>
<dbReference type="InterPro" id="IPR022284">
    <property type="entry name" value="GPAT/DHAPAT"/>
</dbReference>
<keyword evidence="10" id="KW-0443">Lipid metabolism</keyword>
<dbReference type="NCBIfam" id="TIGR03703">
    <property type="entry name" value="plsB"/>
    <property type="match status" value="1"/>
</dbReference>
<dbReference type="PIRSF" id="PIRSF000437">
    <property type="entry name" value="GPAT_DHAPAT"/>
    <property type="match status" value="1"/>
</dbReference>
<keyword evidence="11" id="KW-1208">Phospholipid metabolism</keyword>
<reference evidence="15" key="1">
    <citation type="submission" date="2020-05" db="EMBL/GenBank/DDBJ databases">
        <title>Sulfur intermediates as new biogeochemical hubs in an aquatic model microbial ecosystem.</title>
        <authorList>
            <person name="Vigneron A."/>
        </authorList>
    </citation>
    <scope>NUCLEOTIDE SEQUENCE</scope>
    <source>
        <strain evidence="15">Bin.250</strain>
    </source>
</reference>
<comment type="pathway">
    <text evidence="3">Lipid metabolism.</text>
</comment>
<evidence type="ECO:0000256" key="11">
    <source>
        <dbReference type="ARBA" id="ARBA00023264"/>
    </source>
</evidence>
<dbReference type="GO" id="GO:0005886">
    <property type="term" value="C:plasma membrane"/>
    <property type="evidence" value="ECO:0007669"/>
    <property type="project" value="UniProtKB-SubCell"/>
</dbReference>
<feature type="non-terminal residue" evidence="15">
    <location>
        <position position="1"/>
    </location>
</feature>
<evidence type="ECO:0000256" key="10">
    <source>
        <dbReference type="ARBA" id="ARBA00023209"/>
    </source>
</evidence>
<keyword evidence="7" id="KW-1003">Cell membrane</keyword>
<dbReference type="EMBL" id="JABMOJ010000037">
    <property type="protein sequence ID" value="NQV63893.1"/>
    <property type="molecule type" value="Genomic_DNA"/>
</dbReference>
<dbReference type="InterPro" id="IPR002123">
    <property type="entry name" value="Plipid/glycerol_acylTrfase"/>
</dbReference>
<dbReference type="CDD" id="cd07993">
    <property type="entry name" value="LPLAT_DHAPAT-like"/>
    <property type="match status" value="1"/>
</dbReference>
<dbReference type="SMART" id="SM00563">
    <property type="entry name" value="PlsC"/>
    <property type="match status" value="1"/>
</dbReference>
<evidence type="ECO:0000256" key="9">
    <source>
        <dbReference type="ARBA" id="ARBA00023136"/>
    </source>
</evidence>
<dbReference type="GO" id="GO:0006631">
    <property type="term" value="P:fatty acid metabolic process"/>
    <property type="evidence" value="ECO:0007669"/>
    <property type="project" value="TreeGrafter"/>
</dbReference>
<dbReference type="InterPro" id="IPR045520">
    <property type="entry name" value="GPAT/DHAPAT_C"/>
</dbReference>
<evidence type="ECO:0000256" key="6">
    <source>
        <dbReference type="ARBA" id="ARBA00013432"/>
    </source>
</evidence>
<dbReference type="Pfam" id="PF19277">
    <property type="entry name" value="GPAT_C"/>
    <property type="match status" value="1"/>
</dbReference>
<dbReference type="PANTHER" id="PTHR12563">
    <property type="entry name" value="GLYCEROL-3-PHOSPHATE ACYLTRANSFERASE"/>
    <property type="match status" value="1"/>
</dbReference>
<dbReference type="SUPFAM" id="SSF69593">
    <property type="entry name" value="Glycerol-3-phosphate (1)-acyltransferase"/>
    <property type="match status" value="1"/>
</dbReference>
<proteinExistence type="inferred from homology"/>
<sequence>ILGPDISHRRTLIQSMMSSDAVRAAIEKEARHKPSAINKIEKKALDYANEIASHQSYRVIRFFHAILTWLWNKLYDGVEINNINQVKELARNNEIVYVPCHRSHIDYLLLSYVLYHNGLSPPHIAAGKNLNMPVVGPLLRRAGAFFMRRTFQGDALYKAVFDEYLHLMFTRGYSVEYFIEGSRSRTGRSLQPRTGMLSMTMRSFQRDASKPICFMPVYFGYEKILEDTTYLDELSGAAKNDESIMDIFRVLGSLKNAFGKVTVNFGEPVHLRAFFDQHLDNWQQVESVDPADFARTCSLLATRLSQGINAAAAINPVSLVATILLSTPRQNIEETRLAKHINTLIKVAQGMMPGPYLSITDLSVEAIIDEAIAVTGILRTQESFGNVLSAPSPLPILLSYYRNNTIHVFALPALVARLIQKGSNLEDLNTTCRTLYPYLRAEFFLPWDEAELPNVIARMVDVLVSIQLAHREGDQLGCPEVTSDAYANLVELGSIIEPTLQRFFIVGELLEQGSHLSLREVESTAGTIGHQLSVFYGINAPEFFDKSLFSTLITTMKANQIIGHQQQQLRLNPDFPVFRLTVQASLGEDIKMNVRQLVHRHLSQAQALVMGEAEVAV</sequence>
<dbReference type="PIRSF" id="PIRSF500064">
    <property type="entry name" value="GPAT"/>
    <property type="match status" value="1"/>
</dbReference>
<evidence type="ECO:0000313" key="15">
    <source>
        <dbReference type="EMBL" id="NQV63893.1"/>
    </source>
</evidence>
<keyword evidence="9" id="KW-0472">Membrane</keyword>
<evidence type="ECO:0000256" key="12">
    <source>
        <dbReference type="ARBA" id="ARBA00023315"/>
    </source>
</evidence>
<evidence type="ECO:0000256" key="4">
    <source>
        <dbReference type="ARBA" id="ARBA00007937"/>
    </source>
</evidence>
<dbReference type="NCBIfam" id="NF003441">
    <property type="entry name" value="PRK04974.1"/>
    <property type="match status" value="1"/>
</dbReference>